<evidence type="ECO:0000256" key="5">
    <source>
        <dbReference type="ARBA" id="ARBA00022771"/>
    </source>
</evidence>
<dbReference type="PANTHER" id="PTHR15710:SF202">
    <property type="entry name" value="RING-TYPE E3 UBIQUITIN TRANSFERASE"/>
    <property type="match status" value="1"/>
</dbReference>
<dbReference type="Proteomes" id="UP000734854">
    <property type="component" value="Unassembled WGS sequence"/>
</dbReference>
<gene>
    <name evidence="11" type="ORF">ZIOFF_065103</name>
</gene>
<keyword evidence="4" id="KW-0479">Metal-binding</keyword>
<dbReference type="GO" id="GO:0008270">
    <property type="term" value="F:zinc ion binding"/>
    <property type="evidence" value="ECO:0007669"/>
    <property type="project" value="UniProtKB-KW"/>
</dbReference>
<comment type="catalytic activity">
    <reaction evidence="1">
        <text>S-ubiquitinyl-[E2 ubiquitin-conjugating enzyme]-L-cysteine + [acceptor protein]-L-lysine = [E2 ubiquitin-conjugating enzyme]-L-cysteine + N(6)-ubiquitinyl-[acceptor protein]-L-lysine.</text>
        <dbReference type="EC" id="2.3.2.27"/>
    </reaction>
</comment>
<dbReference type="FunFam" id="3.30.40.10:FF:000022">
    <property type="entry name" value="E3 ubiquitin-protein ligase RING1-like"/>
    <property type="match status" value="1"/>
</dbReference>
<name>A0A8J5F036_ZINOF</name>
<evidence type="ECO:0000256" key="8">
    <source>
        <dbReference type="PROSITE-ProRule" id="PRU00175"/>
    </source>
</evidence>
<dbReference type="GO" id="GO:0005737">
    <property type="term" value="C:cytoplasm"/>
    <property type="evidence" value="ECO:0007669"/>
    <property type="project" value="TreeGrafter"/>
</dbReference>
<comment type="caution">
    <text evidence="11">The sequence shown here is derived from an EMBL/GenBank/DDBJ whole genome shotgun (WGS) entry which is preliminary data.</text>
</comment>
<dbReference type="InterPro" id="IPR013083">
    <property type="entry name" value="Znf_RING/FYVE/PHD"/>
</dbReference>
<keyword evidence="3" id="KW-0808">Transferase</keyword>
<proteinExistence type="predicted"/>
<keyword evidence="12" id="KW-1185">Reference proteome</keyword>
<keyword evidence="7" id="KW-0862">Zinc</keyword>
<dbReference type="EMBL" id="JACMSC010000018">
    <property type="protein sequence ID" value="KAG6475873.1"/>
    <property type="molecule type" value="Genomic_DNA"/>
</dbReference>
<protein>
    <recommendedName>
        <fullName evidence="2">RING-type E3 ubiquitin transferase</fullName>
        <ecNumber evidence="2">2.3.2.27</ecNumber>
    </recommendedName>
</protein>
<sequence>MSSAAAAGSATEKRYFCHQCSRTFTATAADGTGLICAHCHGDFVEEFDLPYPDSNPNPSPDPDPDPDLRFSIDDSDAFSAIPSLLSALIDLAAAGPSPTVENPSADVEGSPNSPVSVLRGLLQTLSLGLPGAHEGRTFVGNIGDYFVGPGLEQLIQQLAEDDPNRYGTPPASKYSMESLQDVKITEGLLRSDESQCSVCLDSFETGVIGKTMPCRHIYHKECILPWLELHNSCPVCRYELPTDDLDYERRKLPQFNLVDQGTSSIGSAMDGEPEVEGSSSVQTRESGGNGDPFFSSIIWILSPHSCLDLQSKCIDLAPEIPSSAKQWFMHLGTLLLGETLGRCALRSNMKLGVY</sequence>
<reference evidence="11 12" key="1">
    <citation type="submission" date="2020-08" db="EMBL/GenBank/DDBJ databases">
        <title>Plant Genome Project.</title>
        <authorList>
            <person name="Zhang R.-G."/>
        </authorList>
    </citation>
    <scope>NUCLEOTIDE SEQUENCE [LARGE SCALE GENOMIC DNA]</scope>
    <source>
        <tissue evidence="11">Rhizome</tissue>
    </source>
</reference>
<dbReference type="PANTHER" id="PTHR15710">
    <property type="entry name" value="E3 UBIQUITIN-PROTEIN LIGASE PRAJA"/>
    <property type="match status" value="1"/>
</dbReference>
<dbReference type="GO" id="GO:0016567">
    <property type="term" value="P:protein ubiquitination"/>
    <property type="evidence" value="ECO:0007669"/>
    <property type="project" value="TreeGrafter"/>
</dbReference>
<evidence type="ECO:0000256" key="7">
    <source>
        <dbReference type="ARBA" id="ARBA00022833"/>
    </source>
</evidence>
<evidence type="ECO:0000256" key="1">
    <source>
        <dbReference type="ARBA" id="ARBA00000900"/>
    </source>
</evidence>
<feature type="region of interest" description="Disordered" evidence="9">
    <location>
        <begin position="262"/>
        <end position="288"/>
    </location>
</feature>
<dbReference type="InterPro" id="IPR039525">
    <property type="entry name" value="RNF126-like_zinc-ribbon"/>
</dbReference>
<dbReference type="Pfam" id="PF13639">
    <property type="entry name" value="zf-RING_2"/>
    <property type="match status" value="1"/>
</dbReference>
<accession>A0A8J5F036</accession>
<dbReference type="AlphaFoldDB" id="A0A8J5F036"/>
<evidence type="ECO:0000313" key="11">
    <source>
        <dbReference type="EMBL" id="KAG6475873.1"/>
    </source>
</evidence>
<feature type="domain" description="RING-type" evidence="10">
    <location>
        <begin position="196"/>
        <end position="237"/>
    </location>
</feature>
<dbReference type="Pfam" id="PF14369">
    <property type="entry name" value="Zn_ribbon_19"/>
    <property type="match status" value="1"/>
</dbReference>
<evidence type="ECO:0000256" key="3">
    <source>
        <dbReference type="ARBA" id="ARBA00022679"/>
    </source>
</evidence>
<dbReference type="SUPFAM" id="SSF57850">
    <property type="entry name" value="RING/U-box"/>
    <property type="match status" value="1"/>
</dbReference>
<evidence type="ECO:0000313" key="12">
    <source>
        <dbReference type="Proteomes" id="UP000734854"/>
    </source>
</evidence>
<evidence type="ECO:0000256" key="9">
    <source>
        <dbReference type="SAM" id="MobiDB-lite"/>
    </source>
</evidence>
<evidence type="ECO:0000256" key="4">
    <source>
        <dbReference type="ARBA" id="ARBA00022723"/>
    </source>
</evidence>
<organism evidence="11 12">
    <name type="scientific">Zingiber officinale</name>
    <name type="common">Ginger</name>
    <name type="synonym">Amomum zingiber</name>
    <dbReference type="NCBI Taxonomy" id="94328"/>
    <lineage>
        <taxon>Eukaryota</taxon>
        <taxon>Viridiplantae</taxon>
        <taxon>Streptophyta</taxon>
        <taxon>Embryophyta</taxon>
        <taxon>Tracheophyta</taxon>
        <taxon>Spermatophyta</taxon>
        <taxon>Magnoliopsida</taxon>
        <taxon>Liliopsida</taxon>
        <taxon>Zingiberales</taxon>
        <taxon>Zingiberaceae</taxon>
        <taxon>Zingiber</taxon>
    </lineage>
</organism>
<dbReference type="Gene3D" id="3.30.40.10">
    <property type="entry name" value="Zinc/RING finger domain, C3HC4 (zinc finger)"/>
    <property type="match status" value="1"/>
</dbReference>
<evidence type="ECO:0000259" key="10">
    <source>
        <dbReference type="PROSITE" id="PS50089"/>
    </source>
</evidence>
<keyword evidence="5 8" id="KW-0863">Zinc-finger</keyword>
<keyword evidence="6" id="KW-0833">Ubl conjugation pathway</keyword>
<evidence type="ECO:0000256" key="6">
    <source>
        <dbReference type="ARBA" id="ARBA00022786"/>
    </source>
</evidence>
<dbReference type="SMART" id="SM00184">
    <property type="entry name" value="RING"/>
    <property type="match status" value="1"/>
</dbReference>
<dbReference type="PROSITE" id="PS50089">
    <property type="entry name" value="ZF_RING_2"/>
    <property type="match status" value="1"/>
</dbReference>
<dbReference type="GO" id="GO:0061630">
    <property type="term" value="F:ubiquitin protein ligase activity"/>
    <property type="evidence" value="ECO:0007669"/>
    <property type="project" value="UniProtKB-EC"/>
</dbReference>
<dbReference type="InterPro" id="IPR001841">
    <property type="entry name" value="Znf_RING"/>
</dbReference>
<feature type="compositionally biased region" description="Polar residues" evidence="9">
    <location>
        <begin position="277"/>
        <end position="286"/>
    </location>
</feature>
<evidence type="ECO:0000256" key="2">
    <source>
        <dbReference type="ARBA" id="ARBA00012483"/>
    </source>
</evidence>
<dbReference type="EC" id="2.3.2.27" evidence="2"/>
<dbReference type="CDD" id="cd16454">
    <property type="entry name" value="RING-H2_PA-TM-RING"/>
    <property type="match status" value="1"/>
</dbReference>